<evidence type="ECO:0000256" key="2">
    <source>
        <dbReference type="RuleBase" id="RU362080"/>
    </source>
</evidence>
<dbReference type="InterPro" id="IPR036165">
    <property type="entry name" value="YefM-like_sf"/>
</dbReference>
<dbReference type="PANTHER" id="PTHR35377:SF8">
    <property type="entry name" value="ANTITOXIN VAPB22"/>
    <property type="match status" value="1"/>
</dbReference>
<evidence type="ECO:0000313" key="3">
    <source>
        <dbReference type="EMBL" id="UZJ24225.1"/>
    </source>
</evidence>
<protein>
    <recommendedName>
        <fullName evidence="2">Antitoxin</fullName>
    </recommendedName>
</protein>
<evidence type="ECO:0000313" key="4">
    <source>
        <dbReference type="Proteomes" id="UP001164965"/>
    </source>
</evidence>
<dbReference type="Proteomes" id="UP001164965">
    <property type="component" value="Chromosome"/>
</dbReference>
<dbReference type="EMBL" id="CP110615">
    <property type="protein sequence ID" value="UZJ24225.1"/>
    <property type="molecule type" value="Genomic_DNA"/>
</dbReference>
<sequence>MTERMSASTAKATLLSVLDRVAGGDEVEITKHGRVVARLVPANSPHALRGLLSGVASTVGTDDDVFSTGGTWDTGNVPT</sequence>
<accession>A0ABY6NXU7</accession>
<gene>
    <name evidence="3" type="ORF">RHODO2019_13820</name>
</gene>
<keyword evidence="4" id="KW-1185">Reference proteome</keyword>
<organism evidence="3 4">
    <name type="scientific">Rhodococcus antarcticus</name>
    <dbReference type="NCBI Taxonomy" id="2987751"/>
    <lineage>
        <taxon>Bacteria</taxon>
        <taxon>Bacillati</taxon>
        <taxon>Actinomycetota</taxon>
        <taxon>Actinomycetes</taxon>
        <taxon>Mycobacteriales</taxon>
        <taxon>Nocardiaceae</taxon>
        <taxon>Rhodococcus</taxon>
    </lineage>
</organism>
<dbReference type="NCBIfam" id="TIGR01552">
    <property type="entry name" value="phd_fam"/>
    <property type="match status" value="1"/>
</dbReference>
<dbReference type="SUPFAM" id="SSF143120">
    <property type="entry name" value="YefM-like"/>
    <property type="match status" value="1"/>
</dbReference>
<proteinExistence type="inferred from homology"/>
<comment type="function">
    <text evidence="2">Antitoxin component of a type II toxin-antitoxin (TA) system.</text>
</comment>
<dbReference type="InterPro" id="IPR006442">
    <property type="entry name" value="Antitoxin_Phd/YefM"/>
</dbReference>
<name>A0ABY6NXU7_9NOCA</name>
<comment type="similarity">
    <text evidence="1 2">Belongs to the phD/YefM antitoxin family.</text>
</comment>
<dbReference type="Gene3D" id="3.40.1620.10">
    <property type="entry name" value="YefM-like domain"/>
    <property type="match status" value="1"/>
</dbReference>
<dbReference type="InterPro" id="IPR051416">
    <property type="entry name" value="phD-YefM_TA_antitoxins"/>
</dbReference>
<evidence type="ECO:0000256" key="1">
    <source>
        <dbReference type="ARBA" id="ARBA00009981"/>
    </source>
</evidence>
<reference evidence="3" key="1">
    <citation type="submission" date="2022-10" db="EMBL/GenBank/DDBJ databases">
        <title>Rhodococcus sp.75.</title>
        <authorList>
            <person name="Sun M."/>
        </authorList>
    </citation>
    <scope>NUCLEOTIDE SEQUENCE</scope>
    <source>
        <strain evidence="3">75</strain>
    </source>
</reference>
<dbReference type="PANTHER" id="PTHR35377">
    <property type="entry name" value="ANTITOXIN VAPB49-RELATED-RELATED"/>
    <property type="match status" value="1"/>
</dbReference>
<dbReference type="Pfam" id="PF02604">
    <property type="entry name" value="PhdYeFM_antitox"/>
    <property type="match status" value="1"/>
</dbReference>